<gene>
    <name evidence="2" type="ORF">B879_01616</name>
</gene>
<evidence type="ECO:0000313" key="2">
    <source>
        <dbReference type="EMBL" id="EKB49709.1"/>
    </source>
</evidence>
<dbReference type="AlphaFoldDB" id="K1M048"/>
<dbReference type="Pfam" id="PF13590">
    <property type="entry name" value="DUF4136"/>
    <property type="match status" value="1"/>
</dbReference>
<reference evidence="2 3" key="1">
    <citation type="journal article" date="2012" name="J. Bacteriol.">
        <title>Draft Genome Sequence of Cecembia lonarensis Strain LW9T, Isolated from Lonar Lake, a Haloalkaline Lake in India.</title>
        <authorList>
            <person name="Shivaji S."/>
            <person name="Ara S."/>
            <person name="Singh A."/>
            <person name="Pinnaka A.K."/>
        </authorList>
    </citation>
    <scope>NUCLEOTIDE SEQUENCE [LARGE SCALE GENOMIC DNA]</scope>
    <source>
        <strain evidence="2 3">LW9</strain>
    </source>
</reference>
<dbReference type="OrthoDB" id="837372at2"/>
<dbReference type="PATRIC" id="fig|1225176.3.peg.1724"/>
<sequence>MHPFIRKILLSFGLFILFSSCSSIEIFKEKIEIKPYKEYGSFVILNREVGFKGFNDDLIDALVSDGLYQLFIDQGLVYERDNPDLIIRYSSNEDLREREVMNNMYPMWGWRVWDPFFFDPRFNNNRGMYSTKNYELMQLIVDFIDTKNDKMLMQITAVSEIHNPKDKKRKVRKSVEKVAETYITHIQSFKR</sequence>
<dbReference type="RefSeq" id="WP_009184650.1">
    <property type="nucleotide sequence ID" value="NZ_AMGM01000019.1"/>
</dbReference>
<dbReference type="Gene3D" id="3.30.160.670">
    <property type="match status" value="1"/>
</dbReference>
<feature type="domain" description="DUF4136" evidence="1">
    <location>
        <begin position="54"/>
        <end position="180"/>
    </location>
</feature>
<dbReference type="InterPro" id="IPR025411">
    <property type="entry name" value="DUF4136"/>
</dbReference>
<evidence type="ECO:0000259" key="1">
    <source>
        <dbReference type="Pfam" id="PF13590"/>
    </source>
</evidence>
<accession>K1M048</accession>
<evidence type="ECO:0000313" key="3">
    <source>
        <dbReference type="Proteomes" id="UP000004478"/>
    </source>
</evidence>
<comment type="caution">
    <text evidence="2">The sequence shown here is derived from an EMBL/GenBank/DDBJ whole genome shotgun (WGS) entry which is preliminary data.</text>
</comment>
<dbReference type="PROSITE" id="PS51257">
    <property type="entry name" value="PROKAR_LIPOPROTEIN"/>
    <property type="match status" value="1"/>
</dbReference>
<keyword evidence="3" id="KW-1185">Reference proteome</keyword>
<protein>
    <recommendedName>
        <fullName evidence="1">DUF4136 domain-containing protein</fullName>
    </recommendedName>
</protein>
<organism evidence="2 3">
    <name type="scientific">Cecembia lonarensis (strain CCUG 58316 / KCTC 22772 / LW9)</name>
    <dbReference type="NCBI Taxonomy" id="1225176"/>
    <lineage>
        <taxon>Bacteria</taxon>
        <taxon>Pseudomonadati</taxon>
        <taxon>Bacteroidota</taxon>
        <taxon>Cytophagia</taxon>
        <taxon>Cytophagales</taxon>
        <taxon>Cyclobacteriaceae</taxon>
        <taxon>Cecembia</taxon>
    </lineage>
</organism>
<proteinExistence type="predicted"/>
<name>K1M048_CECL9</name>
<dbReference type="EMBL" id="AMGM01000019">
    <property type="protein sequence ID" value="EKB49709.1"/>
    <property type="molecule type" value="Genomic_DNA"/>
</dbReference>
<dbReference type="Proteomes" id="UP000004478">
    <property type="component" value="Unassembled WGS sequence"/>
</dbReference>